<dbReference type="GO" id="GO:0016887">
    <property type="term" value="F:ATP hydrolysis activity"/>
    <property type="evidence" value="ECO:0007669"/>
    <property type="project" value="InterPro"/>
</dbReference>
<dbReference type="GO" id="GO:0005524">
    <property type="term" value="F:ATP binding"/>
    <property type="evidence" value="ECO:0007669"/>
    <property type="project" value="InterPro"/>
</dbReference>
<gene>
    <name evidence="2" type="ORF">SAMN02745190_01810</name>
</gene>
<dbReference type="InterPro" id="IPR052934">
    <property type="entry name" value="Methyl-DNA_Rec/Restrict_Enz"/>
</dbReference>
<dbReference type="InterPro" id="IPR003593">
    <property type="entry name" value="AAA+_ATPase"/>
</dbReference>
<dbReference type="InterPro" id="IPR027417">
    <property type="entry name" value="P-loop_NTPase"/>
</dbReference>
<name>A0A1M4YMF9_9FIRM</name>
<reference evidence="2 3" key="1">
    <citation type="submission" date="2016-11" db="EMBL/GenBank/DDBJ databases">
        <authorList>
            <person name="Jaros S."/>
            <person name="Januszkiewicz K."/>
            <person name="Wedrychowicz H."/>
        </authorList>
    </citation>
    <scope>NUCLEOTIDE SEQUENCE [LARGE SCALE GENOMIC DNA]</scope>
    <source>
        <strain evidence="2 3">DSM 10502</strain>
    </source>
</reference>
<accession>A0A1M4YMF9</accession>
<dbReference type="Gene3D" id="3.40.50.300">
    <property type="entry name" value="P-loop containing nucleotide triphosphate hydrolases"/>
    <property type="match status" value="1"/>
</dbReference>
<proteinExistence type="predicted"/>
<dbReference type="OrthoDB" id="9781481at2"/>
<dbReference type="SUPFAM" id="SSF52540">
    <property type="entry name" value="P-loop containing nucleoside triphosphate hydrolases"/>
    <property type="match status" value="1"/>
</dbReference>
<keyword evidence="3" id="KW-1185">Reference proteome</keyword>
<dbReference type="STRING" id="1123243.SAMN02745190_01810"/>
<feature type="domain" description="AAA+ ATPase" evidence="1">
    <location>
        <begin position="444"/>
        <end position="602"/>
    </location>
</feature>
<evidence type="ECO:0000313" key="2">
    <source>
        <dbReference type="EMBL" id="SHF07005.1"/>
    </source>
</evidence>
<dbReference type="InterPro" id="IPR011704">
    <property type="entry name" value="ATPase_dyneun-rel_AAA"/>
</dbReference>
<dbReference type="SMART" id="SM00382">
    <property type="entry name" value="AAA"/>
    <property type="match status" value="1"/>
</dbReference>
<dbReference type="CDD" id="cd00009">
    <property type="entry name" value="AAA"/>
    <property type="match status" value="1"/>
</dbReference>
<dbReference type="Pfam" id="PF07728">
    <property type="entry name" value="AAA_5"/>
    <property type="match status" value="1"/>
</dbReference>
<dbReference type="PANTHER" id="PTHR37291:SF1">
    <property type="entry name" value="TYPE IV METHYL-DIRECTED RESTRICTION ENZYME ECOKMCRB SUBUNIT"/>
    <property type="match status" value="1"/>
</dbReference>
<organism evidence="2 3">
    <name type="scientific">Schwartzia succinivorans DSM 10502</name>
    <dbReference type="NCBI Taxonomy" id="1123243"/>
    <lineage>
        <taxon>Bacteria</taxon>
        <taxon>Bacillati</taxon>
        <taxon>Bacillota</taxon>
        <taxon>Negativicutes</taxon>
        <taxon>Selenomonadales</taxon>
        <taxon>Selenomonadaceae</taxon>
        <taxon>Schwartzia</taxon>
    </lineage>
</organism>
<dbReference type="EMBL" id="FQUG01000006">
    <property type="protein sequence ID" value="SHF07005.1"/>
    <property type="molecule type" value="Genomic_DNA"/>
</dbReference>
<evidence type="ECO:0000313" key="3">
    <source>
        <dbReference type="Proteomes" id="UP000184404"/>
    </source>
</evidence>
<dbReference type="AlphaFoldDB" id="A0A1M4YMF9"/>
<dbReference type="PANTHER" id="PTHR37291">
    <property type="entry name" value="5-METHYLCYTOSINE-SPECIFIC RESTRICTION ENZYME B"/>
    <property type="match status" value="1"/>
</dbReference>
<dbReference type="RefSeq" id="WP_072935880.1">
    <property type="nucleotide sequence ID" value="NZ_FQUG01000006.1"/>
</dbReference>
<protein>
    <submittedName>
        <fullName evidence="2">5-methylcytosine-specific restriction enzyme B</fullName>
    </submittedName>
</protein>
<dbReference type="Proteomes" id="UP000184404">
    <property type="component" value="Unassembled WGS sequence"/>
</dbReference>
<evidence type="ECO:0000259" key="1">
    <source>
        <dbReference type="SMART" id="SM00382"/>
    </source>
</evidence>
<sequence length="701" mass="80698">MESSTYTWIAFYEEFASKLLSFKGNRTSVIEKIRKVYTSAKLSLPTLENGNNISDIDPFTIFGLFNKGISDSNRIKLAQNIKAEFSLNSTVPSDFTGIPVLNNMSATFYGFGSDRQEHDIDNLWRVFEAALNLAASDNDENRNLFINAFDVVRHQYRIKWNLTFGLYWIRPYAFISLDSKNRDFLRAKANGFPEALTSLNSGNLPDATSYLAMRDALLDVFAKEGSPYKSFPEFSYAAWKTPQPHSPSTDNNERSPHYWIYAPGRDAEKWEEFYASGIMGLGWDEVGDLSSFPSKKAINEKMQEVYGEGTSYKNSAHMTWLFSHEMKPGDIVFVKKGRMGTILGRGIIQSNYTFDATRNSYKNILRVKWTHKGDWTIPDTMFPMKTLTDITPYNDLVTKIRELFEEDDTGDSITIYPPYTKEDFLHEVYMNKSQYASLTALLKKKKNIILQGAPGVGKTFIAKKLAYSIMGEKDTERVMLVQFHQSYSYEDFIMGYRPTEKGFDIHKGAFYDFCKKATDDNENDYYCIIDEINRGNLNKIFGELFMLLEADKRGEEVQLLYKDENFSVPPNLYLIGTMNTADRSLAMLDYALRRRFSFFEILPGFDTDGFQSYQKELSSEKFDNVIRCIKNLNDTIAKDETLGEGFCIGHSYFCGLTPEELNDEALSSIVEYDIIPLLKEYWFDEPAKVREWSERLRRALQ</sequence>